<dbReference type="Proteomes" id="UP000013180">
    <property type="component" value="Unassembled WGS sequence"/>
</dbReference>
<dbReference type="Pfam" id="PF04991">
    <property type="entry name" value="LicD"/>
    <property type="match status" value="1"/>
</dbReference>
<accession>R0B5E3</accession>
<comment type="caution">
    <text evidence="2">The sequence shown here is derived from an EMBL/GenBank/DDBJ whole genome shotgun (WGS) entry which is preliminary data.</text>
</comment>
<sequence length="291" mass="34571">METKEIQNDCLEVLRAFDLYAKNNNLKYYMAGGTLLGAVRHQGFIPWDDDVDLMMPRKDYEFLIHHFHNDRYEISSCETDGTYHTPFARVWDKQTRIEWKTVCEKEIGVFIDVFPMDGFPDGNIMTYVHLWHLKFYRALVNSSIREKFLPHEKYLWCKRIMKKVFRRSGNYYSQKLNRVAQKYDYDKCSYVGVKTTSLHLFREKNSKEIFQKVIYLPFEDMELPSPVGYDVYLKHLYGNYRVLPPEEQRHSEHEFVIYKIDRSTRLIVGGDGGGVIFPYSFDAHLCQGRCA</sequence>
<evidence type="ECO:0000259" key="1">
    <source>
        <dbReference type="Pfam" id="PF04991"/>
    </source>
</evidence>
<reference evidence="2" key="1">
    <citation type="submission" date="2013-01" db="EMBL/GenBank/DDBJ databases">
        <title>The Genome Sequence of Clostridium clostridioforme 90A6.</title>
        <authorList>
            <consortium name="The Broad Institute Genome Sequencing Platform"/>
            <person name="Earl A."/>
            <person name="Ward D."/>
            <person name="Feldgarden M."/>
            <person name="Gevers D."/>
            <person name="Courvalin P."/>
            <person name="Lambert T."/>
            <person name="Walker B."/>
            <person name="Young S.K."/>
            <person name="Zeng Q."/>
            <person name="Gargeya S."/>
            <person name="Fitzgerald M."/>
            <person name="Haas B."/>
            <person name="Abouelleil A."/>
            <person name="Alvarado L."/>
            <person name="Arachchi H.M."/>
            <person name="Berlin A.M."/>
            <person name="Chapman S.B."/>
            <person name="Dewar J."/>
            <person name="Goldberg J."/>
            <person name="Griggs A."/>
            <person name="Gujja S."/>
            <person name="Hansen M."/>
            <person name="Howarth C."/>
            <person name="Imamovic A."/>
            <person name="Larimer J."/>
            <person name="McCowan C."/>
            <person name="Murphy C."/>
            <person name="Neiman D."/>
            <person name="Pearson M."/>
            <person name="Priest M."/>
            <person name="Roberts A."/>
            <person name="Saif S."/>
            <person name="Shea T."/>
            <person name="Sisk P."/>
            <person name="Sykes S."/>
            <person name="Wortman J."/>
            <person name="Nusbaum C."/>
            <person name="Birren B."/>
        </authorList>
    </citation>
    <scope>NUCLEOTIDE SEQUENCE [LARGE SCALE GENOMIC DNA]</scope>
    <source>
        <strain evidence="2">90A6</strain>
    </source>
</reference>
<evidence type="ECO:0000313" key="2">
    <source>
        <dbReference type="EMBL" id="ENZ59706.1"/>
    </source>
</evidence>
<dbReference type="GO" id="GO:0009100">
    <property type="term" value="P:glycoprotein metabolic process"/>
    <property type="evidence" value="ECO:0007669"/>
    <property type="project" value="UniProtKB-ARBA"/>
</dbReference>
<keyword evidence="3" id="KW-1185">Reference proteome</keyword>
<dbReference type="PANTHER" id="PTHR43404">
    <property type="entry name" value="LIPOPOLYSACCHARIDE CHOLINEPHOSPHOTRANSFERASE LICD"/>
    <property type="match status" value="1"/>
</dbReference>
<dbReference type="PATRIC" id="fig|999406.3.peg.4751"/>
<organism evidence="2 3">
    <name type="scientific">[Clostridium] clostridioforme 90A6</name>
    <dbReference type="NCBI Taxonomy" id="999406"/>
    <lineage>
        <taxon>Bacteria</taxon>
        <taxon>Bacillati</taxon>
        <taxon>Bacillota</taxon>
        <taxon>Clostridia</taxon>
        <taxon>Lachnospirales</taxon>
        <taxon>Lachnospiraceae</taxon>
        <taxon>Enterocloster</taxon>
    </lineage>
</organism>
<gene>
    <name evidence="2" type="ORF">HMPREF1083_04396</name>
</gene>
<evidence type="ECO:0000313" key="3">
    <source>
        <dbReference type="Proteomes" id="UP000013180"/>
    </source>
</evidence>
<dbReference type="SUPFAM" id="SSF81301">
    <property type="entry name" value="Nucleotidyltransferase"/>
    <property type="match status" value="1"/>
</dbReference>
<dbReference type="InterPro" id="IPR043519">
    <property type="entry name" value="NT_sf"/>
</dbReference>
<dbReference type="AlphaFoldDB" id="R0B5E3"/>
<name>R0B5E3_9FIRM</name>
<dbReference type="PANTHER" id="PTHR43404:SF2">
    <property type="entry name" value="LIPOPOLYSACCHARIDE CHOLINEPHOSPHOTRANSFERASE LICD"/>
    <property type="match status" value="1"/>
</dbReference>
<protein>
    <recommendedName>
        <fullName evidence="1">LicD/FKTN/FKRP nucleotidyltransferase domain-containing protein</fullName>
    </recommendedName>
</protein>
<dbReference type="EMBL" id="AGYL01000043">
    <property type="protein sequence ID" value="ENZ59706.1"/>
    <property type="molecule type" value="Genomic_DNA"/>
</dbReference>
<dbReference type="InterPro" id="IPR052942">
    <property type="entry name" value="LPS_cholinephosphotransferase"/>
</dbReference>
<dbReference type="RefSeq" id="WP_002588353.1">
    <property type="nucleotide sequence ID" value="NZ_KB851043.1"/>
</dbReference>
<proteinExistence type="predicted"/>
<dbReference type="InterPro" id="IPR007074">
    <property type="entry name" value="LicD/FKTN/FKRP_NTP_transf"/>
</dbReference>
<feature type="domain" description="LicD/FKTN/FKRP nucleotidyltransferase" evidence="1">
    <location>
        <begin position="21"/>
        <end position="238"/>
    </location>
</feature>
<dbReference type="HOGENOM" id="CLU_075543_1_0_9"/>